<proteinExistence type="predicted"/>
<evidence type="ECO:0000313" key="2">
    <source>
        <dbReference type="Proteomes" id="UP000298179"/>
    </source>
</evidence>
<name>A0A4Y8RU01_9HYPH</name>
<sequence>MPTVLQWRGHRFLFYSKEIGEPPHIHVLKDAKQMKVWLRDLRLARNAGFAGHEINAIMKIVADNQDRFLEAWDDHFGN</sequence>
<evidence type="ECO:0000313" key="1">
    <source>
        <dbReference type="EMBL" id="TFF27740.1"/>
    </source>
</evidence>
<reference evidence="1 2" key="1">
    <citation type="submission" date="2019-03" db="EMBL/GenBank/DDBJ databases">
        <title>Jiella endophytica sp. nov., a novel endophytic bacterium isolated from root of Ficus microcarpa Linn. f.</title>
        <authorList>
            <person name="Tuo L."/>
        </authorList>
    </citation>
    <scope>NUCLEOTIDE SEQUENCE [LARGE SCALE GENOMIC DNA]</scope>
    <source>
        <strain evidence="1 2">CBS5Q-3</strain>
    </source>
</reference>
<protein>
    <submittedName>
        <fullName evidence="1">DUF4160 domain-containing protein</fullName>
    </submittedName>
</protein>
<dbReference type="InterPro" id="IPR025427">
    <property type="entry name" value="DUF4160"/>
</dbReference>
<organism evidence="1 2">
    <name type="scientific">Jiella endophytica</name>
    <dbReference type="NCBI Taxonomy" id="2558362"/>
    <lineage>
        <taxon>Bacteria</taxon>
        <taxon>Pseudomonadati</taxon>
        <taxon>Pseudomonadota</taxon>
        <taxon>Alphaproteobacteria</taxon>
        <taxon>Hyphomicrobiales</taxon>
        <taxon>Aurantimonadaceae</taxon>
        <taxon>Jiella</taxon>
    </lineage>
</organism>
<dbReference type="AlphaFoldDB" id="A0A4Y8RU01"/>
<keyword evidence="2" id="KW-1185">Reference proteome</keyword>
<dbReference type="RefSeq" id="WP_134760637.1">
    <property type="nucleotide sequence ID" value="NZ_SOZD01000001.1"/>
</dbReference>
<accession>A0A4Y8RU01</accession>
<dbReference type="EMBL" id="SOZD01000001">
    <property type="protein sequence ID" value="TFF27740.1"/>
    <property type="molecule type" value="Genomic_DNA"/>
</dbReference>
<comment type="caution">
    <text evidence="1">The sequence shown here is derived from an EMBL/GenBank/DDBJ whole genome shotgun (WGS) entry which is preliminary data.</text>
</comment>
<dbReference type="OrthoDB" id="122670at2"/>
<dbReference type="Proteomes" id="UP000298179">
    <property type="component" value="Unassembled WGS sequence"/>
</dbReference>
<gene>
    <name evidence="1" type="ORF">E3C22_04595</name>
</gene>
<dbReference type="Pfam" id="PF13711">
    <property type="entry name" value="DUF4160"/>
    <property type="match status" value="1"/>
</dbReference>